<accession>A0A2K8Z8T9</accession>
<proteinExistence type="predicted"/>
<protein>
    <submittedName>
        <fullName evidence="1">Uncharacterized protein</fullName>
    </submittedName>
</protein>
<dbReference type="KEGG" id="spir:CWM47_33230"/>
<evidence type="ECO:0000313" key="2">
    <source>
        <dbReference type="Proteomes" id="UP000232883"/>
    </source>
</evidence>
<dbReference type="AlphaFoldDB" id="A0A2K8Z8T9"/>
<keyword evidence="2" id="KW-1185">Reference proteome</keyword>
<gene>
    <name evidence="1" type="ORF">CWM47_33230</name>
</gene>
<name>A0A2K8Z8T9_9BACT</name>
<dbReference type="EMBL" id="CP025096">
    <property type="protein sequence ID" value="AUD06281.1"/>
    <property type="molecule type" value="Genomic_DNA"/>
</dbReference>
<evidence type="ECO:0000313" key="1">
    <source>
        <dbReference type="EMBL" id="AUD06281.1"/>
    </source>
</evidence>
<reference evidence="1 2" key="1">
    <citation type="submission" date="2017-11" db="EMBL/GenBank/DDBJ databases">
        <title>Taxonomic description and genome sequences of Spirosoma HA7 sp. nov., isolated from pollen microhabitat of Corylus avellana.</title>
        <authorList>
            <person name="Ambika Manirajan B."/>
            <person name="Suarez C."/>
            <person name="Ratering S."/>
            <person name="Geissler-Plaum R."/>
            <person name="Cardinale M."/>
            <person name="Sylvia S."/>
        </authorList>
    </citation>
    <scope>NUCLEOTIDE SEQUENCE [LARGE SCALE GENOMIC DNA]</scope>
    <source>
        <strain evidence="1 2">HA7</strain>
    </source>
</reference>
<sequence>MWVVGMTLCTPAAVAQSDTSTNRRLRLDSTHLKVRTLRQKAVQNGHIDSLLALKINALAPLRSERDSVFYTRLKTRMYKQRLTRQLYDAVFLRRLYVRRQPKVDRCG</sequence>
<dbReference type="Proteomes" id="UP000232883">
    <property type="component" value="Chromosome"/>
</dbReference>
<organism evidence="1 2">
    <name type="scientific">Spirosoma pollinicola</name>
    <dbReference type="NCBI Taxonomy" id="2057025"/>
    <lineage>
        <taxon>Bacteria</taxon>
        <taxon>Pseudomonadati</taxon>
        <taxon>Bacteroidota</taxon>
        <taxon>Cytophagia</taxon>
        <taxon>Cytophagales</taxon>
        <taxon>Cytophagaceae</taxon>
        <taxon>Spirosoma</taxon>
    </lineage>
</organism>